<dbReference type="RefSeq" id="WP_310343134.1">
    <property type="nucleotide sequence ID" value="NZ_JAVDXO010000005.1"/>
</dbReference>
<feature type="domain" description="IraD/Gp25-like" evidence="1">
    <location>
        <begin position="32"/>
        <end position="125"/>
    </location>
</feature>
<sequence>MAELIRGASIPLFERLQGGESGQFGQVMSPAQLELSIGRELSRLLNTRSKLLVREFLESSGTTLDYGIPDMSALSSRSQSDLDLLQSAIARAIAMYEPRLKNVVVRAASSATDTTTRVAITGAVTIDMKLRPLNFELQIDPRHGGLAKAN</sequence>
<dbReference type="PANTHER" id="PTHR38595:SF1">
    <property type="entry name" value="TYPE VI SECRETION SYSTEM COMPONENT TSSE1"/>
    <property type="match status" value="1"/>
</dbReference>
<dbReference type="Proteomes" id="UP001268089">
    <property type="component" value="Unassembled WGS sequence"/>
</dbReference>
<gene>
    <name evidence="2" type="ORF">J2X15_002429</name>
</gene>
<dbReference type="SUPFAM" id="SSF160719">
    <property type="entry name" value="gpW/gp25-like"/>
    <property type="match status" value="1"/>
</dbReference>
<dbReference type="EMBL" id="JAVDXO010000005">
    <property type="protein sequence ID" value="MDR7307142.1"/>
    <property type="molecule type" value="Genomic_DNA"/>
</dbReference>
<dbReference type="InterPro" id="IPR053176">
    <property type="entry name" value="T6SS_TssE1-like"/>
</dbReference>
<dbReference type="Gene3D" id="3.10.450.40">
    <property type="match status" value="1"/>
</dbReference>
<comment type="caution">
    <text evidence="2">The sequence shown here is derived from an EMBL/GenBank/DDBJ whole genome shotgun (WGS) entry which is preliminary data.</text>
</comment>
<dbReference type="InterPro" id="IPR017737">
    <property type="entry name" value="TssE1-like"/>
</dbReference>
<protein>
    <submittedName>
        <fullName evidence="2">Type VI secretion system protein ImpF</fullName>
    </submittedName>
</protein>
<keyword evidence="3" id="KW-1185">Reference proteome</keyword>
<dbReference type="PANTHER" id="PTHR38595">
    <property type="entry name" value="CYTOPLASMIC PROTEIN-RELATED"/>
    <property type="match status" value="1"/>
</dbReference>
<evidence type="ECO:0000313" key="3">
    <source>
        <dbReference type="Proteomes" id="UP001268089"/>
    </source>
</evidence>
<dbReference type="Pfam" id="PF04965">
    <property type="entry name" value="GPW_gp25"/>
    <property type="match status" value="1"/>
</dbReference>
<evidence type="ECO:0000259" key="1">
    <source>
        <dbReference type="Pfam" id="PF04965"/>
    </source>
</evidence>
<dbReference type="NCBIfam" id="TIGR03357">
    <property type="entry name" value="VI_zyme"/>
    <property type="match status" value="1"/>
</dbReference>
<proteinExistence type="predicted"/>
<evidence type="ECO:0000313" key="2">
    <source>
        <dbReference type="EMBL" id="MDR7307142.1"/>
    </source>
</evidence>
<accession>A0ABU1ZNL9</accession>
<reference evidence="2 3" key="1">
    <citation type="submission" date="2023-07" db="EMBL/GenBank/DDBJ databases">
        <title>Sorghum-associated microbial communities from plants grown in Nebraska, USA.</title>
        <authorList>
            <person name="Schachtman D."/>
        </authorList>
    </citation>
    <scope>NUCLEOTIDE SEQUENCE [LARGE SCALE GENOMIC DNA]</scope>
    <source>
        <strain evidence="2 3">BE308</strain>
    </source>
</reference>
<name>A0ABU1ZNL9_9BURK</name>
<organism evidence="2 3">
    <name type="scientific">Rhodoferax saidenbachensis</name>
    <dbReference type="NCBI Taxonomy" id="1484693"/>
    <lineage>
        <taxon>Bacteria</taxon>
        <taxon>Pseudomonadati</taxon>
        <taxon>Pseudomonadota</taxon>
        <taxon>Betaproteobacteria</taxon>
        <taxon>Burkholderiales</taxon>
        <taxon>Comamonadaceae</taxon>
        <taxon>Rhodoferax</taxon>
    </lineage>
</organism>
<dbReference type="InterPro" id="IPR007048">
    <property type="entry name" value="IraD/Gp25-like"/>
</dbReference>